<dbReference type="GO" id="GO:0005179">
    <property type="term" value="F:hormone activity"/>
    <property type="evidence" value="ECO:0007669"/>
    <property type="project" value="UniProtKB-KW"/>
</dbReference>
<comment type="similarity">
    <text evidence="2">Belongs to the glucagon family.</text>
</comment>
<protein>
    <recommendedName>
        <fullName evidence="3">Secretin</fullName>
    </recommendedName>
</protein>
<name>A0A4D9DVJ7_9SAUR</name>
<dbReference type="PANTHER" id="PTHR17378">
    <property type="entry name" value="SECRETIN"/>
    <property type="match status" value="1"/>
</dbReference>
<dbReference type="InterPro" id="IPR000532">
    <property type="entry name" value="Glucagon_GIP_secretin_VIP"/>
</dbReference>
<sequence>MASLLTGLWQLVISVVVLSQLSATLPALDRARRHADGVFNSELSKMNENAYVQKLVKSLMGLNQRYQRHSDGMFTSELSKMRGNAQVQKLIKSLVGYKRSVPESSGLEGQVEDSGFIDHAENDLGLKEKLTKLKAFLHHVQNLRGSDEVDGSEGLIHTDIPRTHETGSSYDDFCFMWLYQSFLNDSLSESDAREATQMTGQYICPTSKPLIEEMKEEVSVLD</sequence>
<dbReference type="STRING" id="55544.A0A4D9DVJ7"/>
<keyword evidence="5" id="KW-0372">Hormone</keyword>
<keyword evidence="7" id="KW-0732">Signal</keyword>
<dbReference type="GO" id="GO:1903640">
    <property type="term" value="P:negative regulation of gastrin-induced gastric acid secretion"/>
    <property type="evidence" value="ECO:0007669"/>
    <property type="project" value="TreeGrafter"/>
</dbReference>
<feature type="domain" description="Glucagon / GIP / secretin / VIP family" evidence="8">
    <location>
        <begin position="34"/>
        <end position="56"/>
    </location>
</feature>
<reference evidence="9 10" key="1">
    <citation type="submission" date="2019-04" db="EMBL/GenBank/DDBJ databases">
        <title>Draft genome of the big-headed turtle Platysternon megacephalum.</title>
        <authorList>
            <person name="Gong S."/>
        </authorList>
    </citation>
    <scope>NUCLEOTIDE SEQUENCE [LARGE SCALE GENOMIC DNA]</scope>
    <source>
        <strain evidence="9">DO16091913</strain>
        <tissue evidence="9">Muscle</tissue>
    </source>
</reference>
<dbReference type="Pfam" id="PF00123">
    <property type="entry name" value="Hormone_2"/>
    <property type="match status" value="2"/>
</dbReference>
<comment type="subcellular location">
    <subcellularLocation>
        <location evidence="1">Secreted</location>
    </subcellularLocation>
</comment>
<evidence type="ECO:0000256" key="4">
    <source>
        <dbReference type="ARBA" id="ARBA00022525"/>
    </source>
</evidence>
<dbReference type="InterPro" id="IPR015675">
    <property type="entry name" value="Prosecretin"/>
</dbReference>
<dbReference type="Proteomes" id="UP000297703">
    <property type="component" value="Unassembled WGS sequence"/>
</dbReference>
<comment type="caution">
    <text evidence="9">The sequence shown here is derived from an EMBL/GenBank/DDBJ whole genome shotgun (WGS) entry which is preliminary data.</text>
</comment>
<reference evidence="9 10" key="2">
    <citation type="submission" date="2019-04" db="EMBL/GenBank/DDBJ databases">
        <title>The genome sequence of big-headed turtle.</title>
        <authorList>
            <person name="Gong S."/>
        </authorList>
    </citation>
    <scope>NUCLEOTIDE SEQUENCE [LARGE SCALE GENOMIC DNA]</scope>
    <source>
        <strain evidence="9">DO16091913</strain>
        <tissue evidence="9">Muscle</tissue>
    </source>
</reference>
<evidence type="ECO:0000313" key="9">
    <source>
        <dbReference type="EMBL" id="TFK01197.1"/>
    </source>
</evidence>
<dbReference type="PANTHER" id="PTHR17378:SF1">
    <property type="entry name" value="SECRETIN"/>
    <property type="match status" value="1"/>
</dbReference>
<dbReference type="SMART" id="SM00070">
    <property type="entry name" value="GLUCA"/>
    <property type="match status" value="2"/>
</dbReference>
<dbReference type="GO" id="GO:0007420">
    <property type="term" value="P:brain development"/>
    <property type="evidence" value="ECO:0007669"/>
    <property type="project" value="TreeGrafter"/>
</dbReference>
<evidence type="ECO:0000256" key="6">
    <source>
        <dbReference type="ARBA" id="ARBA00022815"/>
    </source>
</evidence>
<feature type="chain" id="PRO_5020025252" description="Secretin" evidence="7">
    <location>
        <begin position="20"/>
        <end position="222"/>
    </location>
</feature>
<evidence type="ECO:0000313" key="10">
    <source>
        <dbReference type="Proteomes" id="UP000297703"/>
    </source>
</evidence>
<dbReference type="GO" id="GO:0005615">
    <property type="term" value="C:extracellular space"/>
    <property type="evidence" value="ECO:0007669"/>
    <property type="project" value="TreeGrafter"/>
</dbReference>
<dbReference type="EMBL" id="QXTE01000237">
    <property type="protein sequence ID" value="TFK01197.1"/>
    <property type="molecule type" value="Genomic_DNA"/>
</dbReference>
<proteinExistence type="inferred from homology"/>
<evidence type="ECO:0000256" key="5">
    <source>
        <dbReference type="ARBA" id="ARBA00022702"/>
    </source>
</evidence>
<organism evidence="9 10">
    <name type="scientific">Platysternon megacephalum</name>
    <name type="common">big-headed turtle</name>
    <dbReference type="NCBI Taxonomy" id="55544"/>
    <lineage>
        <taxon>Eukaryota</taxon>
        <taxon>Metazoa</taxon>
        <taxon>Chordata</taxon>
        <taxon>Craniata</taxon>
        <taxon>Vertebrata</taxon>
        <taxon>Euteleostomi</taxon>
        <taxon>Archelosauria</taxon>
        <taxon>Testudinata</taxon>
        <taxon>Testudines</taxon>
        <taxon>Cryptodira</taxon>
        <taxon>Durocryptodira</taxon>
        <taxon>Testudinoidea</taxon>
        <taxon>Platysternidae</taxon>
        <taxon>Platysternon</taxon>
    </lineage>
</organism>
<dbReference type="PROSITE" id="PS00260">
    <property type="entry name" value="GLUCAGON"/>
    <property type="match status" value="2"/>
</dbReference>
<dbReference type="AlphaFoldDB" id="A0A4D9DVJ7"/>
<evidence type="ECO:0000259" key="8">
    <source>
        <dbReference type="PROSITE" id="PS00260"/>
    </source>
</evidence>
<keyword evidence="10" id="KW-1185">Reference proteome</keyword>
<evidence type="ECO:0000256" key="3">
    <source>
        <dbReference type="ARBA" id="ARBA00015460"/>
    </source>
</evidence>
<feature type="signal peptide" evidence="7">
    <location>
        <begin position="1"/>
        <end position="19"/>
    </location>
</feature>
<keyword evidence="6" id="KW-0027">Amidation</keyword>
<dbReference type="OrthoDB" id="9417777at2759"/>
<evidence type="ECO:0000256" key="2">
    <source>
        <dbReference type="ARBA" id="ARBA00008369"/>
    </source>
</evidence>
<feature type="domain" description="Glucagon / GIP / secretin / VIP family" evidence="8">
    <location>
        <begin position="69"/>
        <end position="91"/>
    </location>
</feature>
<keyword evidence="4" id="KW-0964">Secreted</keyword>
<dbReference type="GO" id="GO:0090187">
    <property type="term" value="P:positive regulation of pancreatic juice secretion"/>
    <property type="evidence" value="ECO:0007669"/>
    <property type="project" value="TreeGrafter"/>
</dbReference>
<evidence type="ECO:0000256" key="1">
    <source>
        <dbReference type="ARBA" id="ARBA00004613"/>
    </source>
</evidence>
<evidence type="ECO:0000256" key="7">
    <source>
        <dbReference type="SAM" id="SignalP"/>
    </source>
</evidence>
<accession>A0A4D9DVJ7</accession>
<gene>
    <name evidence="9" type="ORF">DR999_PMT16641</name>
</gene>
<dbReference type="GO" id="GO:0090274">
    <property type="term" value="P:positive regulation of somatostatin secretion"/>
    <property type="evidence" value="ECO:0007669"/>
    <property type="project" value="TreeGrafter"/>
</dbReference>